<evidence type="ECO:0000313" key="2">
    <source>
        <dbReference type="Proteomes" id="UP000229434"/>
    </source>
</evidence>
<gene>
    <name evidence="1" type="ORF">BHC49_13290</name>
</gene>
<evidence type="ECO:0000313" key="1">
    <source>
        <dbReference type="EMBL" id="PIT53393.1"/>
    </source>
</evidence>
<sequence length="87" mass="10420">MLVNIKRQTDGGKEFDNQLLDKCFNIFNIQHFLSKKSVNMIMQWRKQHLKALKLSLLKEKNLWQPDCFNKPLRLMLTGAITNDYMHR</sequence>
<dbReference type="EMBL" id="MEIS01000123">
    <property type="protein sequence ID" value="PIT53393.1"/>
    <property type="molecule type" value="Genomic_DNA"/>
</dbReference>
<name>A0A2N9XV50_9NEIS</name>
<proteinExistence type="predicted"/>
<reference evidence="1 2" key="1">
    <citation type="journal article" date="2017" name="MBio">
        <title>Type VI secretion-mediated competition in the bee gut microbiome.</title>
        <authorList>
            <person name="Steele M.I."/>
            <person name="Kwong W.K."/>
            <person name="Powell J.E."/>
            <person name="Whiteley M."/>
            <person name="Moran N.A."/>
        </authorList>
    </citation>
    <scope>NUCLEOTIDE SEQUENCE [LARGE SCALE GENOMIC DNA]</scope>
    <source>
        <strain evidence="1 2">Nev3CBA3</strain>
    </source>
</reference>
<evidence type="ECO:0008006" key="3">
    <source>
        <dbReference type="Google" id="ProtNLM"/>
    </source>
</evidence>
<dbReference type="AlphaFoldDB" id="A0A2N9XV50"/>
<organism evidence="1 2">
    <name type="scientific">Snodgrassella alvi</name>
    <dbReference type="NCBI Taxonomy" id="1196083"/>
    <lineage>
        <taxon>Bacteria</taxon>
        <taxon>Pseudomonadati</taxon>
        <taxon>Pseudomonadota</taxon>
        <taxon>Betaproteobacteria</taxon>
        <taxon>Neisseriales</taxon>
        <taxon>Neisseriaceae</taxon>
        <taxon>Snodgrassella</taxon>
    </lineage>
</organism>
<comment type="caution">
    <text evidence="1">The sequence shown here is derived from an EMBL/GenBank/DDBJ whole genome shotgun (WGS) entry which is preliminary data.</text>
</comment>
<protein>
    <recommendedName>
        <fullName evidence="3">Integrase catalytic domain-containing protein</fullName>
    </recommendedName>
</protein>
<dbReference type="Proteomes" id="UP000229434">
    <property type="component" value="Unassembled WGS sequence"/>
</dbReference>
<accession>A0A2N9XV50</accession>